<accession>A0ABM3BA63</accession>
<evidence type="ECO:0000313" key="4">
    <source>
        <dbReference type="RefSeq" id="XP_040963947.1"/>
    </source>
</evidence>
<feature type="chain" id="PRO_5046175918" evidence="2">
    <location>
        <begin position="29"/>
        <end position="531"/>
    </location>
</feature>
<dbReference type="InterPro" id="IPR040283">
    <property type="entry name" value="DDB_G0292058-like"/>
</dbReference>
<keyword evidence="3" id="KW-1185">Reference proteome</keyword>
<evidence type="ECO:0000313" key="3">
    <source>
        <dbReference type="Proteomes" id="UP000818029"/>
    </source>
</evidence>
<name>A0ABM3BA63_GOSHI</name>
<gene>
    <name evidence="4" type="primary">LOC107943618</name>
</gene>
<keyword evidence="1" id="KW-1133">Transmembrane helix</keyword>
<feature type="transmembrane region" description="Helical" evidence="1">
    <location>
        <begin position="110"/>
        <end position="133"/>
    </location>
</feature>
<dbReference type="RefSeq" id="XP_040963947.1">
    <property type="nucleotide sequence ID" value="XM_041108013.1"/>
</dbReference>
<dbReference type="GeneID" id="107943618"/>
<keyword evidence="1" id="KW-0472">Membrane</keyword>
<keyword evidence="1" id="KW-0812">Transmembrane</keyword>
<organism evidence="3 4">
    <name type="scientific">Gossypium hirsutum</name>
    <name type="common">Upland cotton</name>
    <name type="synonym">Gossypium mexicanum</name>
    <dbReference type="NCBI Taxonomy" id="3635"/>
    <lineage>
        <taxon>Eukaryota</taxon>
        <taxon>Viridiplantae</taxon>
        <taxon>Streptophyta</taxon>
        <taxon>Embryophyta</taxon>
        <taxon>Tracheophyta</taxon>
        <taxon>Spermatophyta</taxon>
        <taxon>Magnoliopsida</taxon>
        <taxon>eudicotyledons</taxon>
        <taxon>Gunneridae</taxon>
        <taxon>Pentapetalae</taxon>
        <taxon>rosids</taxon>
        <taxon>malvids</taxon>
        <taxon>Malvales</taxon>
        <taxon>Malvaceae</taxon>
        <taxon>Malvoideae</taxon>
        <taxon>Gossypium</taxon>
    </lineage>
</organism>
<sequence length="531" mass="59459">MKNTLLLRHFVSLLIVGFCCLSSVPVLAQNGPLTDHVKLISGGVNLGAWNNEISELPQAPAPTTYEPPSTLVLAAQRTNRPDLLRHFKHYHGGWNITNRHYWASVGFTGAVGFIFAASWFVSFGLVLLAYHYCRWRVDIKGKRTDHSQTICLILLILFTSAAACGKQKVKAKHRANYLVLIYAPSHDSANFFLNRIGCILLSVGQDEFHGEVLHTLKYVVNQSDYTVQILNNVTQYLSLAKTINVAELFLPSNVITDTDKLNIDLNAAADTLTENTDENAVKIRRVFNAVYSAIGIDLRGSSDANFGPAWSFVVCSRAPTCHSHETCSEIKWHLVWEFFSFGYSTTSHLFLTLPTNCCIFIVSGWLLVSITFILCGVFVILNNVISDTCLAMEEWVENSHAETALSNILPCVDQRTTNHTLTQSKQVINSLVKVVNTYIYTFANSNPSPDDNRYYNQSGPSMPPLCSPFDSQLQDHQFGSNEVSMANASLVCLSNLIIWFEFFLLFVHNLFPTDITETILSIQSEQRVFEY</sequence>
<evidence type="ECO:0000256" key="2">
    <source>
        <dbReference type="SAM" id="SignalP"/>
    </source>
</evidence>
<dbReference type="PANTHER" id="PTHR31414:SF16">
    <property type="entry name" value="TRANSMEMBRANE PROTEIN"/>
    <property type="match status" value="1"/>
</dbReference>
<evidence type="ECO:0000256" key="1">
    <source>
        <dbReference type="SAM" id="Phobius"/>
    </source>
</evidence>
<feature type="signal peptide" evidence="2">
    <location>
        <begin position="1"/>
        <end position="28"/>
    </location>
</feature>
<dbReference type="Proteomes" id="UP000818029">
    <property type="component" value="Chromosome D12"/>
</dbReference>
<proteinExistence type="predicted"/>
<feature type="transmembrane region" description="Helical" evidence="1">
    <location>
        <begin position="490"/>
        <end position="511"/>
    </location>
</feature>
<reference evidence="4" key="2">
    <citation type="submission" date="2025-08" db="UniProtKB">
        <authorList>
            <consortium name="RefSeq"/>
        </authorList>
    </citation>
    <scope>IDENTIFICATION</scope>
</reference>
<keyword evidence="2" id="KW-0732">Signal</keyword>
<dbReference type="PANTHER" id="PTHR31414">
    <property type="entry name" value="TRANSMEMBRANE PROTEIN DDB_G0292058"/>
    <property type="match status" value="1"/>
</dbReference>
<reference evidence="3" key="1">
    <citation type="journal article" date="2020" name="Nat. Genet.">
        <title>Genomic diversifications of five Gossypium allopolyploid species and their impact on cotton improvement.</title>
        <authorList>
            <person name="Chen Z.J."/>
            <person name="Sreedasyam A."/>
            <person name="Ando A."/>
            <person name="Song Q."/>
            <person name="De Santiago L.M."/>
            <person name="Hulse-Kemp A.M."/>
            <person name="Ding M."/>
            <person name="Ye W."/>
            <person name="Kirkbride R.C."/>
            <person name="Jenkins J."/>
            <person name="Plott C."/>
            <person name="Lovell J."/>
            <person name="Lin Y.M."/>
            <person name="Vaughn R."/>
            <person name="Liu B."/>
            <person name="Simpson S."/>
            <person name="Scheffler B.E."/>
            <person name="Wen L."/>
            <person name="Saski C.A."/>
            <person name="Grover C.E."/>
            <person name="Hu G."/>
            <person name="Conover J.L."/>
            <person name="Carlson J.W."/>
            <person name="Shu S."/>
            <person name="Boston L.B."/>
            <person name="Williams M."/>
            <person name="Peterson D.G."/>
            <person name="McGee K."/>
            <person name="Jones D.C."/>
            <person name="Wendel J.F."/>
            <person name="Stelly D.M."/>
            <person name="Grimwood J."/>
            <person name="Schmutz J."/>
        </authorList>
    </citation>
    <scope>NUCLEOTIDE SEQUENCE [LARGE SCALE GENOMIC DNA]</scope>
    <source>
        <strain evidence="3">cv. TM-1</strain>
    </source>
</reference>
<feature type="transmembrane region" description="Helical" evidence="1">
    <location>
        <begin position="359"/>
        <end position="381"/>
    </location>
</feature>
<protein>
    <submittedName>
        <fullName evidence="4">Uncharacterized protein</fullName>
    </submittedName>
</protein>